<evidence type="ECO:0000313" key="6">
    <source>
        <dbReference type="EMBL" id="MDR6376139.1"/>
    </source>
</evidence>
<dbReference type="Proteomes" id="UP001185254">
    <property type="component" value="Unassembled WGS sequence"/>
</dbReference>
<keyword evidence="2" id="KW-0805">Transcription regulation</keyword>
<organism evidence="6 7">
    <name type="scientific">Paraburkholderia caledonica</name>
    <dbReference type="NCBI Taxonomy" id="134536"/>
    <lineage>
        <taxon>Bacteria</taxon>
        <taxon>Pseudomonadati</taxon>
        <taxon>Pseudomonadota</taxon>
        <taxon>Betaproteobacteria</taxon>
        <taxon>Burkholderiales</taxon>
        <taxon>Burkholderiaceae</taxon>
        <taxon>Paraburkholderia</taxon>
    </lineage>
</organism>
<evidence type="ECO:0000256" key="4">
    <source>
        <dbReference type="ARBA" id="ARBA00023163"/>
    </source>
</evidence>
<dbReference type="Gene3D" id="3.40.190.10">
    <property type="entry name" value="Periplasmic binding protein-like II"/>
    <property type="match status" value="2"/>
</dbReference>
<dbReference type="PANTHER" id="PTHR30126">
    <property type="entry name" value="HTH-TYPE TRANSCRIPTIONAL REGULATOR"/>
    <property type="match status" value="1"/>
</dbReference>
<evidence type="ECO:0000256" key="3">
    <source>
        <dbReference type="ARBA" id="ARBA00023125"/>
    </source>
</evidence>
<comment type="similarity">
    <text evidence="1">Belongs to the LysR transcriptional regulatory family.</text>
</comment>
<gene>
    <name evidence="6" type="ORF">J2776_002839</name>
</gene>
<name>A0ABU1KYT8_9BURK</name>
<sequence>MQNLIAKDEGLTGRLRFGVGELSALTWLPRFVAALQKQHPKLLLEPTVDVGANLSDKVDAGELDFAVVAGNSARGSVLSQSVGKATFAWMAAEQLVGRERRLTPALIAAHPLVVLPAASGVTRILDEWLLEQGINHPRKLTCNNWSAIAGMLREGVGIGFLPVDWATNRLRQELVQLESEPALAPLHYAFQWRRGDVRGLIPAMLTLVRQYVDFR</sequence>
<keyword evidence="4" id="KW-0804">Transcription</keyword>
<evidence type="ECO:0000259" key="5">
    <source>
        <dbReference type="Pfam" id="PF03466"/>
    </source>
</evidence>
<dbReference type="PANTHER" id="PTHR30126:SF94">
    <property type="entry name" value="LYSR FAMILY TRANSCRIPTIONAL REGULATOR"/>
    <property type="match status" value="1"/>
</dbReference>
<evidence type="ECO:0000256" key="2">
    <source>
        <dbReference type="ARBA" id="ARBA00023015"/>
    </source>
</evidence>
<feature type="domain" description="LysR substrate-binding" evidence="5">
    <location>
        <begin position="9"/>
        <end position="209"/>
    </location>
</feature>
<dbReference type="InterPro" id="IPR005119">
    <property type="entry name" value="LysR_subst-bd"/>
</dbReference>
<keyword evidence="7" id="KW-1185">Reference proteome</keyword>
<reference evidence="6 7" key="1">
    <citation type="submission" date="2023-07" db="EMBL/GenBank/DDBJ databases">
        <title>Sorghum-associated microbial communities from plants grown in Nebraska, USA.</title>
        <authorList>
            <person name="Schachtman D."/>
        </authorList>
    </citation>
    <scope>NUCLEOTIDE SEQUENCE [LARGE SCALE GENOMIC DNA]</scope>
    <source>
        <strain evidence="6 7">DS1039</strain>
    </source>
</reference>
<proteinExistence type="inferred from homology"/>
<dbReference type="CDD" id="cd05466">
    <property type="entry name" value="PBP2_LTTR_substrate"/>
    <property type="match status" value="1"/>
</dbReference>
<keyword evidence="3 6" id="KW-0238">DNA-binding</keyword>
<dbReference type="GO" id="GO:0003677">
    <property type="term" value="F:DNA binding"/>
    <property type="evidence" value="ECO:0007669"/>
    <property type="project" value="UniProtKB-KW"/>
</dbReference>
<evidence type="ECO:0000256" key="1">
    <source>
        <dbReference type="ARBA" id="ARBA00009437"/>
    </source>
</evidence>
<dbReference type="EMBL" id="JAVDQN010000002">
    <property type="protein sequence ID" value="MDR6376139.1"/>
    <property type="molecule type" value="Genomic_DNA"/>
</dbReference>
<comment type="caution">
    <text evidence="6">The sequence shown here is derived from an EMBL/GenBank/DDBJ whole genome shotgun (WGS) entry which is preliminary data.</text>
</comment>
<dbReference type="SUPFAM" id="SSF53850">
    <property type="entry name" value="Periplasmic binding protein-like II"/>
    <property type="match status" value="1"/>
</dbReference>
<dbReference type="Pfam" id="PF03466">
    <property type="entry name" value="LysR_substrate"/>
    <property type="match status" value="1"/>
</dbReference>
<evidence type="ECO:0000313" key="7">
    <source>
        <dbReference type="Proteomes" id="UP001185254"/>
    </source>
</evidence>
<protein>
    <submittedName>
        <fullName evidence="6">DNA-binding transcriptional LysR family regulator</fullName>
    </submittedName>
</protein>
<accession>A0ABU1KYT8</accession>